<keyword evidence="1" id="KW-0472">Membrane</keyword>
<dbReference type="EC" id="3.4.-.-" evidence="3"/>
<feature type="transmembrane region" description="Helical" evidence="1">
    <location>
        <begin position="237"/>
        <end position="257"/>
    </location>
</feature>
<dbReference type="RefSeq" id="WP_332902044.1">
    <property type="nucleotide sequence ID" value="NZ_JBAGLP010000117.1"/>
</dbReference>
<feature type="domain" description="CAAX prenyl protease 2/Lysostaphin resistance protein A-like" evidence="2">
    <location>
        <begin position="151"/>
        <end position="241"/>
    </location>
</feature>
<feature type="transmembrane region" description="Helical" evidence="1">
    <location>
        <begin position="66"/>
        <end position="85"/>
    </location>
</feature>
<evidence type="ECO:0000313" key="4">
    <source>
        <dbReference type="Proteomes" id="UP001310387"/>
    </source>
</evidence>
<feature type="transmembrane region" description="Helical" evidence="1">
    <location>
        <begin position="204"/>
        <end position="225"/>
    </location>
</feature>
<keyword evidence="1" id="KW-0812">Transmembrane</keyword>
<feature type="transmembrane region" description="Helical" evidence="1">
    <location>
        <begin position="97"/>
        <end position="118"/>
    </location>
</feature>
<reference evidence="3" key="2">
    <citation type="submission" date="2024-02" db="EMBL/GenBank/DDBJ databases">
        <authorList>
            <person name="Prathaban M."/>
            <person name="Mythili R."/>
            <person name="Sharmila Devi N."/>
            <person name="Sobanaa M."/>
            <person name="Prathiviraj R."/>
            <person name="Selvin J."/>
        </authorList>
    </citation>
    <scope>NUCLEOTIDE SEQUENCE</scope>
    <source>
        <strain evidence="3">MP1014</strain>
    </source>
</reference>
<dbReference type="EMBL" id="JBAGLP010000117">
    <property type="protein sequence ID" value="MEG3615392.1"/>
    <property type="molecule type" value="Genomic_DNA"/>
</dbReference>
<evidence type="ECO:0000259" key="2">
    <source>
        <dbReference type="Pfam" id="PF02517"/>
    </source>
</evidence>
<accession>A0ABU7Z7L9</accession>
<feature type="transmembrane region" description="Helical" evidence="1">
    <location>
        <begin position="180"/>
        <end position="198"/>
    </location>
</feature>
<dbReference type="Pfam" id="PF02517">
    <property type="entry name" value="Rce1-like"/>
    <property type="match status" value="1"/>
</dbReference>
<comment type="caution">
    <text evidence="3">The sequence shown here is derived from an EMBL/GenBank/DDBJ whole genome shotgun (WGS) entry which is preliminary data.</text>
</comment>
<organism evidence="3 4">
    <name type="scientific">Isoptericola haloaureus</name>
    <dbReference type="NCBI Taxonomy" id="1542902"/>
    <lineage>
        <taxon>Bacteria</taxon>
        <taxon>Bacillati</taxon>
        <taxon>Actinomycetota</taxon>
        <taxon>Actinomycetes</taxon>
        <taxon>Micrococcales</taxon>
        <taxon>Promicromonosporaceae</taxon>
        <taxon>Isoptericola</taxon>
    </lineage>
</organism>
<reference evidence="3" key="1">
    <citation type="journal article" date="2024" name="Antonie Van Leeuwenhoek">
        <title>Isoptericola haloaureus sp. nov., a dimorphic actinobacterium isolated from mangrove sediments of southeast India, implicating biosaline agricultural significance through nitrogen fixation and salt tolerance genes.</title>
        <authorList>
            <person name="Prathaban M."/>
            <person name="Prathiviraj R."/>
            <person name="Ravichandran M."/>
            <person name="Natarajan S.D."/>
            <person name="Sobanaa M."/>
            <person name="Hari Krishna Kumar S."/>
            <person name="Chandrasekar V."/>
            <person name="Selvin J."/>
        </authorList>
    </citation>
    <scope>NUCLEOTIDE SEQUENCE</scope>
    <source>
        <strain evidence="3">MP1014</strain>
    </source>
</reference>
<evidence type="ECO:0000256" key="1">
    <source>
        <dbReference type="SAM" id="Phobius"/>
    </source>
</evidence>
<proteinExistence type="predicted"/>
<name>A0ABU7Z7L9_9MICO</name>
<dbReference type="Proteomes" id="UP001310387">
    <property type="component" value="Unassembled WGS sequence"/>
</dbReference>
<keyword evidence="4" id="KW-1185">Reference proteome</keyword>
<dbReference type="GO" id="GO:0016787">
    <property type="term" value="F:hydrolase activity"/>
    <property type="evidence" value="ECO:0007669"/>
    <property type="project" value="UniProtKB-KW"/>
</dbReference>
<feature type="transmembrane region" description="Helical" evidence="1">
    <location>
        <begin position="34"/>
        <end position="54"/>
    </location>
</feature>
<dbReference type="InterPro" id="IPR003675">
    <property type="entry name" value="Rce1/LyrA-like_dom"/>
</dbReference>
<gene>
    <name evidence="3" type="ORF">V5O49_09695</name>
</gene>
<keyword evidence="1" id="KW-1133">Transmembrane helix</keyword>
<sequence length="258" mass="27353">MATTEPTESRTAQTPPTRDFPFYAGDPVLLRGPAWAIVLAAVAVAFLLLVLLPVPGSPLVGEWVRALLFMVVPLAALAVVAGRSWTALFHRVGWKDVGIMVGFAALNVVVTLIVGGIVRATTGTATNAAGAEILEMSAGERVLRFASMVPQLVGEELLTILPFLALLYLGVTRLGWSRRATIVTAWIGTALLFGAVHLPTYDWNVVQCFVVIGTARLVLTVPYLLTKNLWVCAGAHVLNDWTLFGVGIVGAGASLVAL</sequence>
<evidence type="ECO:0000313" key="3">
    <source>
        <dbReference type="EMBL" id="MEG3615392.1"/>
    </source>
</evidence>
<keyword evidence="3" id="KW-0378">Hydrolase</keyword>
<protein>
    <submittedName>
        <fullName evidence="3">CPBP family intramembrane glutamic endopeptidase</fullName>
        <ecNumber evidence="3">3.4.-.-</ecNumber>
    </submittedName>
</protein>